<evidence type="ECO:0000313" key="1">
    <source>
        <dbReference type="EMBL" id="CDW47754.1"/>
    </source>
</evidence>
<dbReference type="AlphaFoldDB" id="A0A0K2VB78"/>
<reference evidence="1" key="1">
    <citation type="submission" date="2014-05" db="EMBL/GenBank/DDBJ databases">
        <authorList>
            <person name="Chronopoulou M."/>
        </authorList>
    </citation>
    <scope>NUCLEOTIDE SEQUENCE</scope>
    <source>
        <tissue evidence="1">Whole organism</tissue>
    </source>
</reference>
<sequence length="62" mass="7169">MASLGRQYGSSAVCILIRHRLPLDYRSNQIYTLENSMYCCQLITNTEFLSNNEIRNCTSFQS</sequence>
<dbReference type="EMBL" id="HACA01030393">
    <property type="protein sequence ID" value="CDW47754.1"/>
    <property type="molecule type" value="Transcribed_RNA"/>
</dbReference>
<organism evidence="1">
    <name type="scientific">Lepeophtheirus salmonis</name>
    <name type="common">Salmon louse</name>
    <name type="synonym">Caligus salmonis</name>
    <dbReference type="NCBI Taxonomy" id="72036"/>
    <lineage>
        <taxon>Eukaryota</taxon>
        <taxon>Metazoa</taxon>
        <taxon>Ecdysozoa</taxon>
        <taxon>Arthropoda</taxon>
        <taxon>Crustacea</taxon>
        <taxon>Multicrustacea</taxon>
        <taxon>Hexanauplia</taxon>
        <taxon>Copepoda</taxon>
        <taxon>Siphonostomatoida</taxon>
        <taxon>Caligidae</taxon>
        <taxon>Lepeophtheirus</taxon>
    </lineage>
</organism>
<protein>
    <submittedName>
        <fullName evidence="1">Uncharacterized protein</fullName>
    </submittedName>
</protein>
<name>A0A0K2VB78_LEPSM</name>
<proteinExistence type="predicted"/>
<accession>A0A0K2VB78</accession>